<dbReference type="InterPro" id="IPR053316">
    <property type="entry name" value="Epigenetic_reg_gene_expr"/>
</dbReference>
<dbReference type="SUPFAM" id="SSF54928">
    <property type="entry name" value="RNA-binding domain, RBD"/>
    <property type="match status" value="1"/>
</dbReference>
<dbReference type="EMBL" id="JAXUIC010000010">
    <property type="protein sequence ID" value="KAK4566736.1"/>
    <property type="molecule type" value="Genomic_DNA"/>
</dbReference>
<protein>
    <submittedName>
        <fullName evidence="1">Uncharacterized protein</fullName>
    </submittedName>
</protein>
<organism evidence="1 2">
    <name type="scientific">Quercus rubra</name>
    <name type="common">Northern red oak</name>
    <name type="synonym">Quercus borealis</name>
    <dbReference type="NCBI Taxonomy" id="3512"/>
    <lineage>
        <taxon>Eukaryota</taxon>
        <taxon>Viridiplantae</taxon>
        <taxon>Streptophyta</taxon>
        <taxon>Embryophyta</taxon>
        <taxon>Tracheophyta</taxon>
        <taxon>Spermatophyta</taxon>
        <taxon>Magnoliopsida</taxon>
        <taxon>eudicotyledons</taxon>
        <taxon>Gunneridae</taxon>
        <taxon>Pentapetalae</taxon>
        <taxon>rosids</taxon>
        <taxon>fabids</taxon>
        <taxon>Fagales</taxon>
        <taxon>Fagaceae</taxon>
        <taxon>Quercus</taxon>
    </lineage>
</organism>
<proteinExistence type="predicted"/>
<accession>A0AAN7IAC5</accession>
<dbReference type="PANTHER" id="PTHR36309">
    <property type="entry name" value="RNA-BINDING (RRM/RBD/RNP MOTIFS) FAMILY PROTEIN"/>
    <property type="match status" value="1"/>
</dbReference>
<dbReference type="AlphaFoldDB" id="A0AAN7IAC5"/>
<dbReference type="InterPro" id="IPR012677">
    <property type="entry name" value="Nucleotide-bd_a/b_plait_sf"/>
</dbReference>
<name>A0AAN7IAC5_QUERU</name>
<evidence type="ECO:0000313" key="1">
    <source>
        <dbReference type="EMBL" id="KAK4566736.1"/>
    </source>
</evidence>
<evidence type="ECO:0000313" key="2">
    <source>
        <dbReference type="Proteomes" id="UP001324115"/>
    </source>
</evidence>
<dbReference type="PANTHER" id="PTHR36309:SF1">
    <property type="entry name" value="RNA-BINDING (RRM_RBD_RNP MOTIFS) FAMILY PROTEIN"/>
    <property type="match status" value="1"/>
</dbReference>
<sequence length="180" mass="21153">MRGRDIPPGVPEFIPLVRFAFNQFGNVKSVHFIPNYIEPRNIPQCALVEMKDLMQVEAVVSMTSNHYFMVFGMPRSVRARLAEVNMFNDRPKMPRKTIQCQWLDENDPDFKVAQKIKDLTRLNAAQSAFLLKQQLQEEERLAKHQQDILNTNYKKHEVIDNIMVDGTTRRLANRYNLRYD</sequence>
<keyword evidence="2" id="KW-1185">Reference proteome</keyword>
<dbReference type="InterPro" id="IPR035979">
    <property type="entry name" value="RBD_domain_sf"/>
</dbReference>
<dbReference type="GO" id="GO:0003676">
    <property type="term" value="F:nucleic acid binding"/>
    <property type="evidence" value="ECO:0007669"/>
    <property type="project" value="InterPro"/>
</dbReference>
<reference evidence="1 2" key="1">
    <citation type="journal article" date="2023" name="G3 (Bethesda)">
        <title>A haplotype-resolved chromosome-scale genome for Quercus rubra L. provides insights into the genetics of adaptive traits for red oak species.</title>
        <authorList>
            <person name="Kapoor B."/>
            <person name="Jenkins J."/>
            <person name="Schmutz J."/>
            <person name="Zhebentyayeva T."/>
            <person name="Kuelheim C."/>
            <person name="Coggeshall M."/>
            <person name="Heim C."/>
            <person name="Lasky J.R."/>
            <person name="Leites L."/>
            <person name="Islam-Faridi N."/>
            <person name="Romero-Severson J."/>
            <person name="DeLeo V.L."/>
            <person name="Lucas S.M."/>
            <person name="Lazic D."/>
            <person name="Gailing O."/>
            <person name="Carlson J."/>
            <person name="Staton M."/>
        </authorList>
    </citation>
    <scope>NUCLEOTIDE SEQUENCE [LARGE SCALE GENOMIC DNA]</scope>
    <source>
        <strain evidence="1">Pseudo-F2</strain>
    </source>
</reference>
<dbReference type="Gene3D" id="3.30.70.330">
    <property type="match status" value="1"/>
</dbReference>
<comment type="caution">
    <text evidence="1">The sequence shown here is derived from an EMBL/GenBank/DDBJ whole genome shotgun (WGS) entry which is preliminary data.</text>
</comment>
<gene>
    <name evidence="1" type="ORF">RGQ29_002838</name>
</gene>
<dbReference type="Proteomes" id="UP001324115">
    <property type="component" value="Unassembled WGS sequence"/>
</dbReference>